<dbReference type="EMBL" id="JANPWB010000002">
    <property type="protein sequence ID" value="KAJ1209436.1"/>
    <property type="molecule type" value="Genomic_DNA"/>
</dbReference>
<proteinExistence type="predicted"/>
<dbReference type="AlphaFoldDB" id="A0AAV7W8Y0"/>
<evidence type="ECO:0000313" key="1">
    <source>
        <dbReference type="EMBL" id="KAJ1209436.1"/>
    </source>
</evidence>
<accession>A0AAV7W8Y0</accession>
<keyword evidence="2" id="KW-1185">Reference proteome</keyword>
<gene>
    <name evidence="1" type="ORF">NDU88_004814</name>
</gene>
<comment type="caution">
    <text evidence="1">The sequence shown here is derived from an EMBL/GenBank/DDBJ whole genome shotgun (WGS) entry which is preliminary data.</text>
</comment>
<dbReference type="Proteomes" id="UP001066276">
    <property type="component" value="Chromosome 1_2"/>
</dbReference>
<sequence>MAEAMAVSAQLCPSSFFIIRLSLRRDAQADNRWSHEPLCTHALPRIQRSHEPLDAHALLPRIRRRILLASPKAFDACAKARFMSGASPRQPETLYTSLAACCPSVSRQ</sequence>
<evidence type="ECO:0000313" key="2">
    <source>
        <dbReference type="Proteomes" id="UP001066276"/>
    </source>
</evidence>
<reference evidence="1" key="1">
    <citation type="journal article" date="2022" name="bioRxiv">
        <title>Sequencing and chromosome-scale assembly of the giantPleurodeles waltlgenome.</title>
        <authorList>
            <person name="Brown T."/>
            <person name="Elewa A."/>
            <person name="Iarovenko S."/>
            <person name="Subramanian E."/>
            <person name="Araus A.J."/>
            <person name="Petzold A."/>
            <person name="Susuki M."/>
            <person name="Suzuki K.-i.T."/>
            <person name="Hayashi T."/>
            <person name="Toyoda A."/>
            <person name="Oliveira C."/>
            <person name="Osipova E."/>
            <person name="Leigh N.D."/>
            <person name="Simon A."/>
            <person name="Yun M.H."/>
        </authorList>
    </citation>
    <scope>NUCLEOTIDE SEQUENCE</scope>
    <source>
        <strain evidence="1">20211129_DDA</strain>
        <tissue evidence="1">Liver</tissue>
    </source>
</reference>
<name>A0AAV7W8Y0_PLEWA</name>
<protein>
    <submittedName>
        <fullName evidence="1">Uncharacterized protein</fullName>
    </submittedName>
</protein>
<organism evidence="1 2">
    <name type="scientific">Pleurodeles waltl</name>
    <name type="common">Iberian ribbed newt</name>
    <dbReference type="NCBI Taxonomy" id="8319"/>
    <lineage>
        <taxon>Eukaryota</taxon>
        <taxon>Metazoa</taxon>
        <taxon>Chordata</taxon>
        <taxon>Craniata</taxon>
        <taxon>Vertebrata</taxon>
        <taxon>Euteleostomi</taxon>
        <taxon>Amphibia</taxon>
        <taxon>Batrachia</taxon>
        <taxon>Caudata</taxon>
        <taxon>Salamandroidea</taxon>
        <taxon>Salamandridae</taxon>
        <taxon>Pleurodelinae</taxon>
        <taxon>Pleurodeles</taxon>
    </lineage>
</organism>